<organism evidence="2 3">
    <name type="scientific">SAR86 cluster bacterium SAR86B</name>
    <dbReference type="NCBI Taxonomy" id="1123867"/>
    <lineage>
        <taxon>Bacteria</taxon>
        <taxon>Pseudomonadati</taxon>
        <taxon>Pseudomonadota</taxon>
        <taxon>Gammaproteobacteria</taxon>
        <taxon>SAR86 cluster</taxon>
    </lineage>
</organism>
<evidence type="ECO:0000313" key="3">
    <source>
        <dbReference type="Proteomes" id="UP000010116"/>
    </source>
</evidence>
<keyword evidence="1" id="KW-0472">Membrane</keyword>
<reference evidence="2 3" key="1">
    <citation type="journal article" date="2012" name="ISME J.">
        <title>Genomic insights to SAR86, an abundant and uncultivated marine bacterial lineage.</title>
        <authorList>
            <person name="Dupont C.L."/>
            <person name="Rusch D.B."/>
            <person name="Yooseph S."/>
            <person name="Lombardo M.J."/>
            <person name="Richter R.A."/>
            <person name="Valas R."/>
            <person name="Novotny M."/>
            <person name="Yee-Greenbaum J."/>
            <person name="Selengut J.D."/>
            <person name="Haft D.H."/>
            <person name="Halpern A.L."/>
            <person name="Lasken R.S."/>
            <person name="Nealson K."/>
            <person name="Friedman R."/>
            <person name="Venter J.C."/>
        </authorList>
    </citation>
    <scope>NUCLEOTIDE SEQUENCE [LARGE SCALE GENOMIC DNA]</scope>
</reference>
<sequence>MGVREFVLFDGVHLTTLAMIFSFMIFLPKFVNKYADNKKEFIGKLIAIVLLIHSVLSPYKDLFMLEVPYHWKEALPLHMCDFSELLIAFFLLGGPKILFNIAFYWGIGGATMALITPDVETSLDTEYYFFFIGHGLILIGVFYAVIALNTRPTLRETHQVTFLTLFVLLPAIYLANFILGEIPPGSASEQLITNYWYLMAKPNGASLLDFFPDPPFHILVVIPIAVSLFYLIYLPYFIKDKLKESQ</sequence>
<name>J4V2Z9_9GAMM</name>
<evidence type="ECO:0000256" key="1">
    <source>
        <dbReference type="SAM" id="Phobius"/>
    </source>
</evidence>
<dbReference type="Pfam" id="PF14808">
    <property type="entry name" value="TMEM164"/>
    <property type="match status" value="1"/>
</dbReference>
<evidence type="ECO:0000313" key="2">
    <source>
        <dbReference type="EMBL" id="EJP72917.1"/>
    </source>
</evidence>
<feature type="transmembrane region" description="Helical" evidence="1">
    <location>
        <begin position="160"/>
        <end position="179"/>
    </location>
</feature>
<gene>
    <name evidence="2" type="ORF">NT02SARS_0902</name>
</gene>
<dbReference type="InterPro" id="IPR011737">
    <property type="entry name" value="CHP02206_TP0381"/>
</dbReference>
<feature type="transmembrane region" description="Helical" evidence="1">
    <location>
        <begin position="127"/>
        <end position="148"/>
    </location>
</feature>
<evidence type="ECO:0008006" key="4">
    <source>
        <dbReference type="Google" id="ProtNLM"/>
    </source>
</evidence>
<proteinExistence type="predicted"/>
<keyword evidence="1" id="KW-0812">Transmembrane</keyword>
<dbReference type="NCBIfam" id="TIGR02206">
    <property type="entry name" value="intg_mem_TP0381"/>
    <property type="match status" value="1"/>
</dbReference>
<dbReference type="Proteomes" id="UP000010116">
    <property type="component" value="Unassembled WGS sequence"/>
</dbReference>
<dbReference type="HOGENOM" id="CLU_088526_2_0_6"/>
<protein>
    <recommendedName>
        <fullName evidence="4">TIGR02206 family membrane protein</fullName>
    </recommendedName>
</protein>
<dbReference type="EMBL" id="JH611185">
    <property type="protein sequence ID" value="EJP72917.1"/>
    <property type="molecule type" value="Genomic_DNA"/>
</dbReference>
<dbReference type="AlphaFoldDB" id="J4V2Z9"/>
<feature type="transmembrane region" description="Helical" evidence="1">
    <location>
        <begin position="6"/>
        <end position="29"/>
    </location>
</feature>
<accession>J4V2Z9</accession>
<feature type="transmembrane region" description="Helical" evidence="1">
    <location>
        <begin position="41"/>
        <end position="59"/>
    </location>
</feature>
<feature type="transmembrane region" description="Helical" evidence="1">
    <location>
        <begin position="216"/>
        <end position="238"/>
    </location>
</feature>
<keyword evidence="1" id="KW-1133">Transmembrane helix</keyword>